<protein>
    <recommendedName>
        <fullName evidence="2">Tet-like 2OG-Fe(II) oxygenase domain-containing protein</fullName>
    </recommendedName>
</protein>
<evidence type="ECO:0000259" key="2">
    <source>
        <dbReference type="Pfam" id="PF20515"/>
    </source>
</evidence>
<evidence type="ECO:0000256" key="1">
    <source>
        <dbReference type="SAM" id="MobiDB-lite"/>
    </source>
</evidence>
<keyword evidence="4" id="KW-1185">Reference proteome</keyword>
<name>A0A0L6UCF0_9BASI</name>
<feature type="domain" description="Tet-like 2OG-Fe(II) oxygenase" evidence="2">
    <location>
        <begin position="131"/>
        <end position="187"/>
    </location>
</feature>
<dbReference type="AlphaFoldDB" id="A0A0L6UCF0"/>
<reference evidence="3" key="1">
    <citation type="submission" date="2015-08" db="EMBL/GenBank/DDBJ databases">
        <title>Next Generation Sequencing and Analysis of the Genome of Puccinia sorghi L Schw, the Causal Agent of Maize Common Rust.</title>
        <authorList>
            <person name="Rochi L."/>
            <person name="Burguener G."/>
            <person name="Darino M."/>
            <person name="Turjanski A."/>
            <person name="Kreff E."/>
            <person name="Dieguez M.J."/>
            <person name="Sacco F."/>
        </authorList>
    </citation>
    <scope>NUCLEOTIDE SEQUENCE [LARGE SCALE GENOMIC DNA]</scope>
    <source>
        <strain evidence="3">RO10H11247</strain>
    </source>
</reference>
<proteinExistence type="predicted"/>
<organism evidence="3 4">
    <name type="scientific">Puccinia sorghi</name>
    <dbReference type="NCBI Taxonomy" id="27349"/>
    <lineage>
        <taxon>Eukaryota</taxon>
        <taxon>Fungi</taxon>
        <taxon>Dikarya</taxon>
        <taxon>Basidiomycota</taxon>
        <taxon>Pucciniomycotina</taxon>
        <taxon>Pucciniomycetes</taxon>
        <taxon>Pucciniales</taxon>
        <taxon>Pucciniaceae</taxon>
        <taxon>Puccinia</taxon>
    </lineage>
</organism>
<comment type="caution">
    <text evidence="3">The sequence shown here is derived from an EMBL/GenBank/DDBJ whole genome shotgun (WGS) entry which is preliminary data.</text>
</comment>
<dbReference type="VEuPathDB" id="FungiDB:VP01_746g3"/>
<dbReference type="InterPro" id="IPR046798">
    <property type="entry name" value="2OG-FeII_Oxy_6"/>
</dbReference>
<gene>
    <name evidence="3" type="ORF">VP01_746g3</name>
</gene>
<evidence type="ECO:0000313" key="4">
    <source>
        <dbReference type="Proteomes" id="UP000037035"/>
    </source>
</evidence>
<dbReference type="EMBL" id="LAVV01012905">
    <property type="protein sequence ID" value="KNZ46211.1"/>
    <property type="molecule type" value="Genomic_DNA"/>
</dbReference>
<evidence type="ECO:0000313" key="3">
    <source>
        <dbReference type="EMBL" id="KNZ46211.1"/>
    </source>
</evidence>
<dbReference type="Proteomes" id="UP000037035">
    <property type="component" value="Unassembled WGS sequence"/>
</dbReference>
<feature type="region of interest" description="Disordered" evidence="1">
    <location>
        <begin position="1"/>
        <end position="20"/>
    </location>
</feature>
<accession>A0A0L6UCF0</accession>
<dbReference type="Pfam" id="PF20515">
    <property type="entry name" value="2OG-FeII_Oxy_6"/>
    <property type="match status" value="1"/>
</dbReference>
<sequence length="213" mass="23934">MLPADKPLLNSNPPLNASAELTAGDNQQTSFSQVFLCLSFLLDEATGGEFVPGGQLPGGIVIATRPLSHLFPPTWHLRTKLRRSWRPSSKRRENWCTTTLSPPKNQHYPCPEEILTSTFCKLKFLPFSSMSPAELNGWERLVCYFLGRTQFVEPVKKNGPMGGVMWADGWRKSLTRGEWFGQYCSVAQLPRGQGHQHLDSRLLDPNIQSSHLN</sequence>